<protein>
    <submittedName>
        <fullName evidence="1">Uncharacterized protein</fullName>
    </submittedName>
</protein>
<dbReference type="AlphaFoldDB" id="A0A058ZMH5"/>
<gene>
    <name evidence="1" type="ORF">ATO10_05846</name>
</gene>
<name>A0A058ZMH5_9RHOB</name>
<dbReference type="EMBL" id="AQQY01000003">
    <property type="protein sequence ID" value="KCV82440.1"/>
    <property type="molecule type" value="Genomic_DNA"/>
</dbReference>
<accession>A0A058ZMH5</accession>
<comment type="caution">
    <text evidence="1">The sequence shown here is derived from an EMBL/GenBank/DDBJ whole genome shotgun (WGS) entry which is preliminary data.</text>
</comment>
<evidence type="ECO:0000313" key="2">
    <source>
        <dbReference type="Proteomes" id="UP000024836"/>
    </source>
</evidence>
<keyword evidence="2" id="KW-1185">Reference proteome</keyword>
<proteinExistence type="predicted"/>
<organism evidence="1 2">
    <name type="scientific">Actibacterium atlanticum</name>
    <dbReference type="NCBI Taxonomy" id="1461693"/>
    <lineage>
        <taxon>Bacteria</taxon>
        <taxon>Pseudomonadati</taxon>
        <taxon>Pseudomonadota</taxon>
        <taxon>Alphaproteobacteria</taxon>
        <taxon>Rhodobacterales</taxon>
        <taxon>Roseobacteraceae</taxon>
        <taxon>Actibacterium</taxon>
    </lineage>
</organism>
<evidence type="ECO:0000313" key="1">
    <source>
        <dbReference type="EMBL" id="KCV82440.1"/>
    </source>
</evidence>
<dbReference type="Proteomes" id="UP000024836">
    <property type="component" value="Unassembled WGS sequence"/>
</dbReference>
<reference evidence="1 2" key="1">
    <citation type="submission" date="2013-04" db="EMBL/GenBank/DDBJ databases">
        <title>Shimia sp. 22II-S11-Z10 Genome Sequencing.</title>
        <authorList>
            <person name="Lai Q."/>
            <person name="Li G."/>
            <person name="Shao Z."/>
        </authorList>
    </citation>
    <scope>NUCLEOTIDE SEQUENCE [LARGE SCALE GENOMIC DNA]</scope>
    <source>
        <strain evidence="2">22II-S11-Z10</strain>
    </source>
</reference>
<sequence>MNRNAEAVTGLSGKLDLHKLDELGFIRGDGCGDTSQSHDGASSQIDEDVASCAMLVFLSGAEIA</sequence>